<feature type="transmembrane region" description="Helical" evidence="8">
    <location>
        <begin position="415"/>
        <end position="436"/>
    </location>
</feature>
<feature type="transmembrane region" description="Helical" evidence="8">
    <location>
        <begin position="471"/>
        <end position="491"/>
    </location>
</feature>
<keyword evidence="5 8" id="KW-0812">Transmembrane</keyword>
<feature type="transmembrane region" description="Helical" evidence="8">
    <location>
        <begin position="511"/>
        <end position="535"/>
    </location>
</feature>
<dbReference type="GO" id="GO:0005432">
    <property type="term" value="F:calcium:sodium antiporter activity"/>
    <property type="evidence" value="ECO:0007669"/>
    <property type="project" value="TreeGrafter"/>
</dbReference>
<dbReference type="GO" id="GO:0006874">
    <property type="term" value="P:intracellular calcium ion homeostasis"/>
    <property type="evidence" value="ECO:0007669"/>
    <property type="project" value="TreeGrafter"/>
</dbReference>
<feature type="domain" description="Sodium/calcium exchanger membrane region" evidence="9">
    <location>
        <begin position="447"/>
        <end position="597"/>
    </location>
</feature>
<dbReference type="OrthoDB" id="407410at2759"/>
<comment type="subcellular location">
    <subcellularLocation>
        <location evidence="1">Membrane</location>
        <topology evidence="1">Multi-pass membrane protein</topology>
    </subcellularLocation>
</comment>
<dbReference type="InterPro" id="IPR051359">
    <property type="entry name" value="CaCA_antiporter"/>
</dbReference>
<evidence type="ECO:0000256" key="4">
    <source>
        <dbReference type="ARBA" id="ARBA00022568"/>
    </source>
</evidence>
<keyword evidence="3" id="KW-0050">Antiport</keyword>
<dbReference type="RefSeq" id="XP_048261535.1">
    <property type="nucleotide sequence ID" value="XM_048405578.1"/>
</dbReference>
<reference evidence="11" key="1">
    <citation type="submission" date="2025-08" db="UniProtKB">
        <authorList>
            <consortium name="RefSeq"/>
        </authorList>
    </citation>
    <scope>IDENTIFICATION</scope>
</reference>
<evidence type="ECO:0000256" key="2">
    <source>
        <dbReference type="ARBA" id="ARBA00022448"/>
    </source>
</evidence>
<organism evidence="10 11">
    <name type="scientific">Bombus terrestris</name>
    <name type="common">Buff-tailed bumblebee</name>
    <name type="synonym">Apis terrestris</name>
    <dbReference type="NCBI Taxonomy" id="30195"/>
    <lineage>
        <taxon>Eukaryota</taxon>
        <taxon>Metazoa</taxon>
        <taxon>Ecdysozoa</taxon>
        <taxon>Arthropoda</taxon>
        <taxon>Hexapoda</taxon>
        <taxon>Insecta</taxon>
        <taxon>Pterygota</taxon>
        <taxon>Neoptera</taxon>
        <taxon>Endopterygota</taxon>
        <taxon>Hymenoptera</taxon>
        <taxon>Apocrita</taxon>
        <taxon>Aculeata</taxon>
        <taxon>Apoidea</taxon>
        <taxon>Anthophila</taxon>
        <taxon>Apidae</taxon>
        <taxon>Bombus</taxon>
        <taxon>Bombus</taxon>
    </lineage>
</organism>
<feature type="transmembrane region" description="Helical" evidence="8">
    <location>
        <begin position="442"/>
        <end position="462"/>
    </location>
</feature>
<protein>
    <submittedName>
        <fullName evidence="11">Mitochondrial sodium/calcium exchanger protein</fullName>
    </submittedName>
</protein>
<evidence type="ECO:0000256" key="3">
    <source>
        <dbReference type="ARBA" id="ARBA00022449"/>
    </source>
</evidence>
<evidence type="ECO:0000256" key="5">
    <source>
        <dbReference type="ARBA" id="ARBA00022692"/>
    </source>
</evidence>
<evidence type="ECO:0000259" key="9">
    <source>
        <dbReference type="Pfam" id="PF01699"/>
    </source>
</evidence>
<feature type="transmembrane region" description="Helical" evidence="8">
    <location>
        <begin position="86"/>
        <end position="106"/>
    </location>
</feature>
<gene>
    <name evidence="11" type="primary">LOC105665703</name>
</gene>
<dbReference type="PANTHER" id="PTHR12266">
    <property type="entry name" value="NA+/CA2+ K+ INDEPENDENT EXCHANGER"/>
    <property type="match status" value="1"/>
</dbReference>
<dbReference type="Pfam" id="PF01699">
    <property type="entry name" value="Na_Ca_ex"/>
    <property type="match status" value="2"/>
</dbReference>
<dbReference type="Proteomes" id="UP000835206">
    <property type="component" value="Chromosome 4"/>
</dbReference>
<dbReference type="AlphaFoldDB" id="A0A9C6SFT6"/>
<keyword evidence="10" id="KW-1185">Reference proteome</keyword>
<keyword evidence="7 8" id="KW-0472">Membrane</keyword>
<dbReference type="PANTHER" id="PTHR12266:SF0">
    <property type="entry name" value="MITOCHONDRIAL SODIUM_CALCIUM EXCHANGER PROTEIN"/>
    <property type="match status" value="1"/>
</dbReference>
<name>A0A9C6SFT6_BOMTE</name>
<evidence type="ECO:0000313" key="10">
    <source>
        <dbReference type="Proteomes" id="UP000835206"/>
    </source>
</evidence>
<feature type="domain" description="Sodium/calcium exchanger membrane region" evidence="9">
    <location>
        <begin position="121"/>
        <end position="242"/>
    </location>
</feature>
<dbReference type="GO" id="GO:0016020">
    <property type="term" value="C:membrane"/>
    <property type="evidence" value="ECO:0007669"/>
    <property type="project" value="UniProtKB-SubCell"/>
</dbReference>
<dbReference type="InterPro" id="IPR004837">
    <property type="entry name" value="NaCa_Exmemb"/>
</dbReference>
<evidence type="ECO:0000313" key="11">
    <source>
        <dbReference type="RefSeq" id="XP_048261535.1"/>
    </source>
</evidence>
<keyword evidence="2" id="KW-0813">Transport</keyword>
<evidence type="ECO:0000256" key="1">
    <source>
        <dbReference type="ARBA" id="ARBA00004141"/>
    </source>
</evidence>
<dbReference type="InterPro" id="IPR044880">
    <property type="entry name" value="NCX_ion-bd_dom_sf"/>
</dbReference>
<evidence type="ECO:0000256" key="6">
    <source>
        <dbReference type="ARBA" id="ARBA00022989"/>
    </source>
</evidence>
<feature type="transmembrane region" description="Helical" evidence="8">
    <location>
        <begin position="200"/>
        <end position="218"/>
    </location>
</feature>
<keyword evidence="4" id="KW-0106">Calcium</keyword>
<keyword evidence="4" id="KW-0109">Calcium transport</keyword>
<dbReference type="Gene3D" id="1.20.1420.30">
    <property type="entry name" value="NCX, central ion-binding region"/>
    <property type="match status" value="2"/>
</dbReference>
<evidence type="ECO:0000256" key="8">
    <source>
        <dbReference type="SAM" id="Phobius"/>
    </source>
</evidence>
<feature type="transmembrane region" description="Helical" evidence="8">
    <location>
        <begin position="556"/>
        <end position="577"/>
    </location>
</feature>
<keyword evidence="6 8" id="KW-1133">Transmembrane helix</keyword>
<feature type="transmembrane region" description="Helical" evidence="8">
    <location>
        <begin position="352"/>
        <end position="371"/>
    </location>
</feature>
<feature type="transmembrane region" description="Helical" evidence="8">
    <location>
        <begin position="224"/>
        <end position="248"/>
    </location>
</feature>
<feature type="transmembrane region" description="Helical" evidence="8">
    <location>
        <begin position="583"/>
        <end position="604"/>
    </location>
</feature>
<sequence>MVSEYHLVCPRYVELNLNNRYITHKTFSHYRMMNFCTFKYDDCSYVWNIPTEDRCRWVKETKDCFTDSVIQYTEILFCSFGSENTFLFAIGLVIMVIWLLYLFLILGTTADTFFHFLCLCSFCPSLAVIASVLQLSDNIAGVTILAFGNGAPDIFTSLVSGTDEGIIMFTELIGAGVFVTAIIAGSVAVVKPFRVLLKPLMRDACFYIVTVCWISYVIKDGTVHLWEAISFVLCYLLFISLVVIMQIYENREERLKSRIPSVPDPDILRTYLANKDKDIIPRIPVKGRAVSLRTKMDIAIAVELGKEQRQNRTTLPEEIVAEDVDRPKGLFKEFLYDINPIGEEDWTSANRLVKFILIIRSPVMLLLQLFIPLVNMTTVKRGWTKLLNCFQLCVTPTLSLFLLNVWKTHFGPVSVVPIFLVVGTVIGVIVFLMTHVDRVPKFHNAFAFFGFLAAMLTVYLVAGEVMAVLQCVGYAFSISDAMLGITLLAWGNSVGDLISNVAIARQGFPRMGYAACFGGPMFNTLLGLGLTYGMAASKQPDHRTNMRMSDMAPGCLAFLLCSLITSIIYLNITGSIARRSYGYLLYTIYFTFILIQFLSEFKAIHPLGTDHRP</sequence>
<dbReference type="GeneID" id="105665703"/>
<feature type="transmembrane region" description="Helical" evidence="8">
    <location>
        <begin position="166"/>
        <end position="188"/>
    </location>
</feature>
<feature type="transmembrane region" description="Helical" evidence="8">
    <location>
        <begin position="113"/>
        <end position="133"/>
    </location>
</feature>
<keyword evidence="4" id="KW-0406">Ion transport</keyword>
<evidence type="ECO:0000256" key="7">
    <source>
        <dbReference type="ARBA" id="ARBA00023136"/>
    </source>
</evidence>
<proteinExistence type="predicted"/>
<accession>A0A9C6SFT6</accession>
<dbReference type="KEGG" id="bter:105665703"/>